<organism evidence="3 4">
    <name type="scientific">Austrofundulus limnaeus</name>
    <name type="common">Annual killifish</name>
    <dbReference type="NCBI Taxonomy" id="52670"/>
    <lineage>
        <taxon>Eukaryota</taxon>
        <taxon>Metazoa</taxon>
        <taxon>Chordata</taxon>
        <taxon>Craniata</taxon>
        <taxon>Vertebrata</taxon>
        <taxon>Euteleostomi</taxon>
        <taxon>Actinopterygii</taxon>
        <taxon>Neopterygii</taxon>
        <taxon>Teleostei</taxon>
        <taxon>Neoteleostei</taxon>
        <taxon>Acanthomorphata</taxon>
        <taxon>Ovalentaria</taxon>
        <taxon>Atherinomorphae</taxon>
        <taxon>Cyprinodontiformes</taxon>
        <taxon>Rivulidae</taxon>
        <taxon>Austrofundulus</taxon>
    </lineage>
</organism>
<dbReference type="InterPro" id="IPR044925">
    <property type="entry name" value="His-Me_finger_sf"/>
</dbReference>
<keyword evidence="3" id="KW-1185">Reference proteome</keyword>
<dbReference type="InterPro" id="IPR039015">
    <property type="entry name" value="ENDOD1"/>
</dbReference>
<dbReference type="OrthoDB" id="69221at2759"/>
<feature type="domain" description="DNA/RNA non-specific endonuclease/pyrophosphatase/phosphodiesterase" evidence="2">
    <location>
        <begin position="86"/>
        <end position="311"/>
    </location>
</feature>
<evidence type="ECO:0000259" key="2">
    <source>
        <dbReference type="SMART" id="SM00892"/>
    </source>
</evidence>
<dbReference type="SMART" id="SM00892">
    <property type="entry name" value="Endonuclease_NS"/>
    <property type="match status" value="1"/>
</dbReference>
<dbReference type="GO" id="GO:0016787">
    <property type="term" value="F:hydrolase activity"/>
    <property type="evidence" value="ECO:0007669"/>
    <property type="project" value="InterPro"/>
</dbReference>
<evidence type="ECO:0000313" key="3">
    <source>
        <dbReference type="Proteomes" id="UP000192220"/>
    </source>
</evidence>
<dbReference type="STRING" id="52670.A0A2I4BRC5"/>
<reference evidence="4" key="1">
    <citation type="submission" date="2025-08" db="UniProtKB">
        <authorList>
            <consortium name="RefSeq"/>
        </authorList>
    </citation>
    <scope>IDENTIFICATION</scope>
    <source>
        <strain evidence="4">Quisiro</strain>
        <tissue evidence="4">Liver</tissue>
    </source>
</reference>
<dbReference type="InterPro" id="IPR044929">
    <property type="entry name" value="DNA/RNA_non-sp_Endonuclease_sf"/>
</dbReference>
<dbReference type="KEGG" id="alim:106522011"/>
<dbReference type="Proteomes" id="UP000192220">
    <property type="component" value="Unplaced"/>
</dbReference>
<evidence type="ECO:0000259" key="1">
    <source>
        <dbReference type="SMART" id="SM00477"/>
    </source>
</evidence>
<dbReference type="InterPro" id="IPR020821">
    <property type="entry name" value="ENPP1-3/EXOG-like_nuc-like"/>
</dbReference>
<keyword evidence="4" id="KW-0540">Nuclease</keyword>
<dbReference type="SUPFAM" id="SSF54060">
    <property type="entry name" value="His-Me finger endonucleases"/>
    <property type="match status" value="1"/>
</dbReference>
<dbReference type="RefSeq" id="XP_013870301.1">
    <property type="nucleotide sequence ID" value="XM_014014847.1"/>
</dbReference>
<dbReference type="AlphaFoldDB" id="A0A2I4BRC5"/>
<feature type="domain" description="ENPP1-3/EXOG-like endonuclease/phosphodiesterase" evidence="1">
    <location>
        <begin position="87"/>
        <end position="317"/>
    </location>
</feature>
<keyword evidence="4" id="KW-0378">Hydrolase</keyword>
<name>A0A2I4BRC5_AUSLI</name>
<dbReference type="GO" id="GO:0046872">
    <property type="term" value="F:metal ion binding"/>
    <property type="evidence" value="ECO:0007669"/>
    <property type="project" value="InterPro"/>
</dbReference>
<dbReference type="Gene3D" id="3.40.570.10">
    <property type="entry name" value="Extracellular Endonuclease, subunit A"/>
    <property type="match status" value="1"/>
</dbReference>
<gene>
    <name evidence="4" type="primary">LOC106522011</name>
</gene>
<dbReference type="InterPro" id="IPR001604">
    <property type="entry name" value="Endo_G_ENPP1-like_dom"/>
</dbReference>
<dbReference type="Pfam" id="PF01223">
    <property type="entry name" value="Endonuclease_NS"/>
    <property type="match status" value="1"/>
</dbReference>
<dbReference type="GeneID" id="106522011"/>
<dbReference type="InParanoid" id="A0A2I4BRC5"/>
<keyword evidence="4" id="KW-0255">Endonuclease</keyword>
<protein>
    <submittedName>
        <fullName evidence="4">Endonuclease domain-containing 1 protein isoform X1</fullName>
    </submittedName>
</protein>
<dbReference type="PANTHER" id="PTHR21472:SF18">
    <property type="entry name" value="ENDONUCLEASE DOMAIN-CONTAINING 1 PROTEIN"/>
    <property type="match status" value="1"/>
</dbReference>
<dbReference type="SMART" id="SM00477">
    <property type="entry name" value="NUC"/>
    <property type="match status" value="1"/>
</dbReference>
<evidence type="ECO:0000313" key="4">
    <source>
        <dbReference type="RefSeq" id="XP_013870301.1"/>
    </source>
</evidence>
<accession>A0A2I4BRC5</accession>
<proteinExistence type="predicted"/>
<sequence length="341" mass="38935">MSCFLSLSRALVLSSCRSRTASWKKTNLLNRFCFYCQASLLVLVSSAAWSLCAADVGDFTPCLHFFYKSWPPKGLDGTPICQRYNNSYCFASLYSRPRRSPWLSGYLYTAPTGKRPKANWKYEPQTHLRVLLSRTQLAYPEADGNMMPFLPGPMDLKVVESQAVELDYINSTFTRGHLNPSLHHRTKARRSATFTLTNVVPQKTGSNDGPWEFLEQTVNESLSTYCLGEAYIVTGIIPYRGKDPRIKNRVAVPEYMWSAYCCPEYNHSLPEELKDTFPTFAAIGRNDQNSTEEIVPIDQTAKKQFRGYDVRPMSLKTLEMYLKDRFNTVITVFYEQCAEAN</sequence>
<dbReference type="PANTHER" id="PTHR21472">
    <property type="entry name" value="ENDONUCLEASE DOMAIN-CONTAINING 1 PROTEIN ENDOD1"/>
    <property type="match status" value="1"/>
</dbReference>
<dbReference type="GO" id="GO:0003676">
    <property type="term" value="F:nucleic acid binding"/>
    <property type="evidence" value="ECO:0007669"/>
    <property type="project" value="InterPro"/>
</dbReference>